<feature type="transmembrane region" description="Helical" evidence="1">
    <location>
        <begin position="41"/>
        <end position="62"/>
    </location>
</feature>
<feature type="transmembrane region" description="Helical" evidence="1">
    <location>
        <begin position="68"/>
        <end position="88"/>
    </location>
</feature>
<keyword evidence="1" id="KW-0472">Membrane</keyword>
<dbReference type="RefSeq" id="WP_232322856.1">
    <property type="nucleotide sequence ID" value="NZ_BDDI01000002.1"/>
</dbReference>
<evidence type="ECO:0000313" key="2">
    <source>
        <dbReference type="EMBL" id="MBB3039976.1"/>
    </source>
</evidence>
<evidence type="ECO:0000256" key="1">
    <source>
        <dbReference type="SAM" id="Phobius"/>
    </source>
</evidence>
<protein>
    <submittedName>
        <fullName evidence="2">Uncharacterized protein (TIGR02611 family)</fullName>
    </submittedName>
</protein>
<feature type="transmembrane region" description="Helical" evidence="1">
    <location>
        <begin position="109"/>
        <end position="142"/>
    </location>
</feature>
<accession>A0A839RUR3</accession>
<proteinExistence type="predicted"/>
<dbReference type="Proteomes" id="UP000567922">
    <property type="component" value="Unassembled WGS sequence"/>
</dbReference>
<name>A0A839RUR3_9ACTN</name>
<dbReference type="InterPro" id="IPR019099">
    <property type="entry name" value="Uncharacterised_PGPGW_TM"/>
</dbReference>
<dbReference type="NCBIfam" id="TIGR02611">
    <property type="entry name" value="TIGR02611 family protein"/>
    <property type="match status" value="1"/>
</dbReference>
<dbReference type="EMBL" id="JACHWS010000005">
    <property type="protein sequence ID" value="MBB3039976.1"/>
    <property type="molecule type" value="Genomic_DNA"/>
</dbReference>
<keyword evidence="3" id="KW-1185">Reference proteome</keyword>
<dbReference type="Pfam" id="PF09656">
    <property type="entry name" value="PGPGW"/>
    <property type="match status" value="1"/>
</dbReference>
<evidence type="ECO:0000313" key="3">
    <source>
        <dbReference type="Proteomes" id="UP000567922"/>
    </source>
</evidence>
<sequence length="152" mass="16786">MNRSTGPELATEPTGTPRHRPLLAGALSVRSFIKSHPLSALAYRTLIGALGALVVIVGIILIPYPGPGWLIVFTGLGILSTEFAWARRVLRYGMARYHALRGWYSRQHLLIRFLGALVTVAVTVVTLWFFGVLGLFAGWFGIDWPWLEGVLM</sequence>
<organism evidence="2 3">
    <name type="scientific">Hoyosella altamirensis</name>
    <dbReference type="NCBI Taxonomy" id="616997"/>
    <lineage>
        <taxon>Bacteria</taxon>
        <taxon>Bacillati</taxon>
        <taxon>Actinomycetota</taxon>
        <taxon>Actinomycetes</taxon>
        <taxon>Mycobacteriales</taxon>
        <taxon>Hoyosellaceae</taxon>
        <taxon>Hoyosella</taxon>
    </lineage>
</organism>
<dbReference type="AlphaFoldDB" id="A0A839RUR3"/>
<keyword evidence="1" id="KW-0812">Transmembrane</keyword>
<dbReference type="InterPro" id="IPR013434">
    <property type="entry name" value="CHP02611"/>
</dbReference>
<keyword evidence="1" id="KW-1133">Transmembrane helix</keyword>
<gene>
    <name evidence="2" type="ORF">FHU29_004466</name>
</gene>
<reference evidence="2 3" key="1">
    <citation type="submission" date="2020-08" db="EMBL/GenBank/DDBJ databases">
        <title>Sequencing the genomes of 1000 actinobacteria strains.</title>
        <authorList>
            <person name="Klenk H.-P."/>
        </authorList>
    </citation>
    <scope>NUCLEOTIDE SEQUENCE [LARGE SCALE GENOMIC DNA]</scope>
    <source>
        <strain evidence="2 3">DSM 45258</strain>
    </source>
</reference>
<comment type="caution">
    <text evidence="2">The sequence shown here is derived from an EMBL/GenBank/DDBJ whole genome shotgun (WGS) entry which is preliminary data.</text>
</comment>